<gene>
    <name evidence="1" type="ORF">F2Q69_00061762</name>
</gene>
<comment type="caution">
    <text evidence="1">The sequence shown here is derived from an EMBL/GenBank/DDBJ whole genome shotgun (WGS) entry which is preliminary data.</text>
</comment>
<evidence type="ECO:0000313" key="2">
    <source>
        <dbReference type="Proteomes" id="UP000712600"/>
    </source>
</evidence>
<accession>A0A8S9RBL7</accession>
<organism evidence="1 2">
    <name type="scientific">Brassica cretica</name>
    <name type="common">Mustard</name>
    <dbReference type="NCBI Taxonomy" id="69181"/>
    <lineage>
        <taxon>Eukaryota</taxon>
        <taxon>Viridiplantae</taxon>
        <taxon>Streptophyta</taxon>
        <taxon>Embryophyta</taxon>
        <taxon>Tracheophyta</taxon>
        <taxon>Spermatophyta</taxon>
        <taxon>Magnoliopsida</taxon>
        <taxon>eudicotyledons</taxon>
        <taxon>Gunneridae</taxon>
        <taxon>Pentapetalae</taxon>
        <taxon>rosids</taxon>
        <taxon>malvids</taxon>
        <taxon>Brassicales</taxon>
        <taxon>Brassicaceae</taxon>
        <taxon>Brassiceae</taxon>
        <taxon>Brassica</taxon>
    </lineage>
</organism>
<sequence length="104" mass="11736">MTSSSSLFMPFTEALVLRVYPEMSRDNSNLAYFDYLVAGEKFTRNTWAAAYSMNINPTGDYMTSAAEADTTGALNLSLSNTRRPPGRPKKTRNFSRGEFKFTHF</sequence>
<dbReference type="AlphaFoldDB" id="A0A8S9RBL7"/>
<reference evidence="1" key="1">
    <citation type="submission" date="2019-12" db="EMBL/GenBank/DDBJ databases">
        <title>Genome sequencing and annotation of Brassica cretica.</title>
        <authorList>
            <person name="Studholme D.J."/>
            <person name="Sarris P."/>
        </authorList>
    </citation>
    <scope>NUCLEOTIDE SEQUENCE</scope>
    <source>
        <strain evidence="1">PFS-109/04</strain>
        <tissue evidence="1">Leaf</tissue>
    </source>
</reference>
<proteinExistence type="predicted"/>
<dbReference type="Proteomes" id="UP000712600">
    <property type="component" value="Unassembled WGS sequence"/>
</dbReference>
<name>A0A8S9RBL7_BRACR</name>
<protein>
    <submittedName>
        <fullName evidence="1">Uncharacterized protein</fullName>
    </submittedName>
</protein>
<dbReference type="EMBL" id="QGKX02000095">
    <property type="protein sequence ID" value="KAF3570169.1"/>
    <property type="molecule type" value="Genomic_DNA"/>
</dbReference>
<evidence type="ECO:0000313" key="1">
    <source>
        <dbReference type="EMBL" id="KAF3570169.1"/>
    </source>
</evidence>